<dbReference type="EMBL" id="BMNM01000009">
    <property type="protein sequence ID" value="GGI82936.1"/>
    <property type="molecule type" value="Genomic_DNA"/>
</dbReference>
<dbReference type="PANTHER" id="PTHR22931:SF9">
    <property type="entry name" value="PYRUVATE, PHOSPHATE DIKINASE 1, CHLOROPLASTIC"/>
    <property type="match status" value="1"/>
</dbReference>
<dbReference type="Gene3D" id="1.10.189.10">
    <property type="entry name" value="Pyruvate Phosphate Dikinase, domain 2"/>
    <property type="match status" value="1"/>
</dbReference>
<keyword evidence="9 10" id="KW-0460">Magnesium</keyword>
<evidence type="ECO:0000256" key="6">
    <source>
        <dbReference type="ARBA" id="ARBA00022741"/>
    </source>
</evidence>
<reference evidence="15" key="1">
    <citation type="journal article" date="2014" name="Int. J. Syst. Evol. Microbiol.">
        <title>Complete genome sequence of Corynebacterium casei LMG S-19264T (=DSM 44701T), isolated from a smear-ripened cheese.</title>
        <authorList>
            <consortium name="US DOE Joint Genome Institute (JGI-PGF)"/>
            <person name="Walter F."/>
            <person name="Albersmeier A."/>
            <person name="Kalinowski J."/>
            <person name="Ruckert C."/>
        </authorList>
    </citation>
    <scope>NUCLEOTIDE SEQUENCE</scope>
    <source>
        <strain evidence="15">JCM 11219</strain>
    </source>
</reference>
<evidence type="ECO:0000256" key="3">
    <source>
        <dbReference type="ARBA" id="ARBA00011994"/>
    </source>
</evidence>
<evidence type="ECO:0000256" key="2">
    <source>
        <dbReference type="ARBA" id="ARBA00007837"/>
    </source>
</evidence>
<dbReference type="InterPro" id="IPR018274">
    <property type="entry name" value="PEP_util_AS"/>
</dbReference>
<evidence type="ECO:0000256" key="9">
    <source>
        <dbReference type="ARBA" id="ARBA00022842"/>
    </source>
</evidence>
<keyword evidence="15" id="KW-0670">Pyruvate</keyword>
<evidence type="ECO:0000313" key="16">
    <source>
        <dbReference type="Proteomes" id="UP000657075"/>
    </source>
</evidence>
<dbReference type="AlphaFoldDB" id="A0A830EBF0"/>
<evidence type="ECO:0000256" key="7">
    <source>
        <dbReference type="ARBA" id="ARBA00022777"/>
    </source>
</evidence>
<dbReference type="EC" id="2.7.9.1" evidence="3"/>
<keyword evidence="7" id="KW-0418">Kinase</keyword>
<evidence type="ECO:0000313" key="14">
    <source>
        <dbReference type="EMBL" id="BDR92559.1"/>
    </source>
</evidence>
<dbReference type="Pfam" id="PF02896">
    <property type="entry name" value="PEP-utilizers_C"/>
    <property type="match status" value="1"/>
</dbReference>
<evidence type="ECO:0000313" key="17">
    <source>
        <dbReference type="Proteomes" id="UP001060771"/>
    </source>
</evidence>
<dbReference type="Pfam" id="PF01326">
    <property type="entry name" value="PPDK_N"/>
    <property type="match status" value="1"/>
</dbReference>
<feature type="domain" description="Pyruvate phosphate dikinase AMP/ATP-binding" evidence="12">
    <location>
        <begin position="59"/>
        <end position="300"/>
    </location>
</feature>
<dbReference type="InterPro" id="IPR013815">
    <property type="entry name" value="ATP_grasp_subdomain_1"/>
</dbReference>
<evidence type="ECO:0000256" key="10">
    <source>
        <dbReference type="PIRSR" id="PIRSR000853-3"/>
    </source>
</evidence>
<dbReference type="InterPro" id="IPR008279">
    <property type="entry name" value="PEP-util_enz_mobile_dom"/>
</dbReference>
<dbReference type="RefSeq" id="WP_188603765.1">
    <property type="nucleotide sequence ID" value="NZ_AP026830.1"/>
</dbReference>
<comment type="similarity">
    <text evidence="2">Belongs to the PEP-utilizing enzyme family.</text>
</comment>
<dbReference type="Gene3D" id="1.20.80.30">
    <property type="match status" value="1"/>
</dbReference>
<dbReference type="InterPro" id="IPR036637">
    <property type="entry name" value="Phosphohistidine_dom_sf"/>
</dbReference>
<dbReference type="Gene3D" id="3.30.1490.20">
    <property type="entry name" value="ATP-grasp fold, A domain"/>
    <property type="match status" value="1"/>
</dbReference>
<gene>
    <name evidence="15" type="ORF">GCM10007112_19640</name>
    <name evidence="14" type="ORF">Vsou_16520</name>
</gene>
<dbReference type="GO" id="GO:0050242">
    <property type="term" value="F:pyruvate, phosphate dikinase activity"/>
    <property type="evidence" value="ECO:0007669"/>
    <property type="project" value="UniProtKB-EC"/>
</dbReference>
<dbReference type="SUPFAM" id="SSF52009">
    <property type="entry name" value="Phosphohistidine domain"/>
    <property type="match status" value="1"/>
</dbReference>
<dbReference type="GeneID" id="76207199"/>
<keyword evidence="6" id="KW-0547">Nucleotide-binding</keyword>
<evidence type="ECO:0000259" key="12">
    <source>
        <dbReference type="Pfam" id="PF01326"/>
    </source>
</evidence>
<dbReference type="EMBL" id="AP026830">
    <property type="protein sequence ID" value="BDR92559.1"/>
    <property type="molecule type" value="Genomic_DNA"/>
</dbReference>
<reference evidence="15" key="2">
    <citation type="submission" date="2020-09" db="EMBL/GenBank/DDBJ databases">
        <authorList>
            <person name="Sun Q."/>
            <person name="Ohkuma M."/>
        </authorList>
    </citation>
    <scope>NUCLEOTIDE SEQUENCE</scope>
    <source>
        <strain evidence="15">JCM 11219</strain>
    </source>
</reference>
<dbReference type="Gene3D" id="3.20.20.60">
    <property type="entry name" value="Phosphoenolpyruvate-binding domains"/>
    <property type="match status" value="1"/>
</dbReference>
<keyword evidence="4" id="KW-0808">Transferase</keyword>
<dbReference type="InterPro" id="IPR015813">
    <property type="entry name" value="Pyrv/PenolPyrv_kinase-like_dom"/>
</dbReference>
<evidence type="ECO:0000259" key="11">
    <source>
        <dbReference type="Pfam" id="PF00391"/>
    </source>
</evidence>
<dbReference type="InterPro" id="IPR010121">
    <property type="entry name" value="Pyruvate_phosphate_dikinase"/>
</dbReference>
<feature type="binding site" evidence="10">
    <location>
        <position position="751"/>
    </location>
    <ligand>
        <name>Mg(2+)</name>
        <dbReference type="ChEBI" id="CHEBI:18420"/>
    </ligand>
</feature>
<keyword evidence="5 10" id="KW-0479">Metal-binding</keyword>
<keyword evidence="8" id="KW-0067">ATP-binding</keyword>
<dbReference type="GO" id="GO:0046872">
    <property type="term" value="F:metal ion binding"/>
    <property type="evidence" value="ECO:0007669"/>
    <property type="project" value="UniProtKB-KW"/>
</dbReference>
<accession>A0A830EBF0</accession>
<feature type="binding site" evidence="10">
    <location>
        <position position="775"/>
    </location>
    <ligand>
        <name>Mg(2+)</name>
        <dbReference type="ChEBI" id="CHEBI:18420"/>
    </ligand>
</feature>
<proteinExistence type="inferred from homology"/>
<dbReference type="Pfam" id="PF00391">
    <property type="entry name" value="PEP-utilizers"/>
    <property type="match status" value="1"/>
</dbReference>
<dbReference type="Gene3D" id="3.30.470.20">
    <property type="entry name" value="ATP-grasp fold, B domain"/>
    <property type="match status" value="1"/>
</dbReference>
<dbReference type="InterPro" id="IPR040442">
    <property type="entry name" value="Pyrv_kinase-like_dom_sf"/>
</dbReference>
<dbReference type="InterPro" id="IPR002192">
    <property type="entry name" value="PPDK_AMP/ATP-bd"/>
</dbReference>
<dbReference type="GO" id="GO:0016301">
    <property type="term" value="F:kinase activity"/>
    <property type="evidence" value="ECO:0007669"/>
    <property type="project" value="UniProtKB-KW"/>
</dbReference>
<dbReference type="NCBIfam" id="NF004531">
    <property type="entry name" value="PRK05878.1"/>
    <property type="match status" value="1"/>
</dbReference>
<comment type="cofactor">
    <cofactor evidence="1 10">
        <name>Mg(2+)</name>
        <dbReference type="ChEBI" id="CHEBI:18420"/>
    </cofactor>
</comment>
<dbReference type="Proteomes" id="UP001060771">
    <property type="component" value="Chromosome"/>
</dbReference>
<evidence type="ECO:0000313" key="15">
    <source>
        <dbReference type="EMBL" id="GGI82936.1"/>
    </source>
</evidence>
<evidence type="ECO:0000256" key="4">
    <source>
        <dbReference type="ARBA" id="ARBA00022679"/>
    </source>
</evidence>
<reference evidence="14" key="4">
    <citation type="journal article" date="2023" name="Microbiol. Resour. Announc.">
        <title>Complete Genome Sequence of Vulcanisaeta souniana Strain IC-059, a Hyperthermophilic Archaeon Isolated from Hot Spring Water in Japan.</title>
        <authorList>
            <person name="Kato S."/>
            <person name="Itoh T."/>
            <person name="Wu L."/>
            <person name="Ma J."/>
            <person name="Ohkuma M."/>
        </authorList>
    </citation>
    <scope>NUCLEOTIDE SEQUENCE</scope>
    <source>
        <strain evidence="14">JCM 11219</strain>
    </source>
</reference>
<feature type="domain" description="PEP-utilising enzyme C-terminal" evidence="13">
    <location>
        <begin position="528"/>
        <end position="879"/>
    </location>
</feature>
<evidence type="ECO:0000256" key="5">
    <source>
        <dbReference type="ARBA" id="ARBA00022723"/>
    </source>
</evidence>
<reference evidence="17" key="3">
    <citation type="submission" date="2022-09" db="EMBL/GenBank/DDBJ databases">
        <title>Complete genome sequence of Vulcanisaeta souniana.</title>
        <authorList>
            <person name="Kato S."/>
            <person name="Itoh T."/>
            <person name="Ohkuma M."/>
        </authorList>
    </citation>
    <scope>NUCLEOTIDE SEQUENCE [LARGE SCALE GENOMIC DNA]</scope>
    <source>
        <strain evidence="17">JCM 11219</strain>
    </source>
</reference>
<dbReference type="GO" id="GO:0005524">
    <property type="term" value="F:ATP binding"/>
    <property type="evidence" value="ECO:0007669"/>
    <property type="project" value="UniProtKB-KW"/>
</dbReference>
<evidence type="ECO:0000259" key="13">
    <source>
        <dbReference type="Pfam" id="PF02896"/>
    </source>
</evidence>
<dbReference type="SUPFAM" id="SSF51621">
    <property type="entry name" value="Phosphoenolpyruvate/pyruvate domain"/>
    <property type="match status" value="1"/>
</dbReference>
<protein>
    <recommendedName>
        <fullName evidence="3">pyruvate, phosphate dikinase</fullName>
        <ecNumber evidence="3">2.7.9.1</ecNumber>
    </recommendedName>
</protein>
<dbReference type="SUPFAM" id="SSF56059">
    <property type="entry name" value="Glutathione synthetase ATP-binding domain-like"/>
    <property type="match status" value="1"/>
</dbReference>
<dbReference type="OrthoDB" id="23397at2157"/>
<evidence type="ECO:0000256" key="8">
    <source>
        <dbReference type="ARBA" id="ARBA00022840"/>
    </source>
</evidence>
<keyword evidence="17" id="KW-1185">Reference proteome</keyword>
<feature type="domain" description="PEP-utilising enzyme mobile" evidence="11">
    <location>
        <begin position="423"/>
        <end position="504"/>
    </location>
</feature>
<dbReference type="PIRSF" id="PIRSF000853">
    <property type="entry name" value="PPDK"/>
    <property type="match status" value="1"/>
</dbReference>
<dbReference type="NCBIfam" id="TIGR01828">
    <property type="entry name" value="pyru_phos_dikin"/>
    <property type="match status" value="1"/>
</dbReference>
<dbReference type="PANTHER" id="PTHR22931">
    <property type="entry name" value="PHOSPHOENOLPYRUVATE DIKINASE-RELATED"/>
    <property type="match status" value="1"/>
</dbReference>
<name>A0A830EBF0_9CREN</name>
<evidence type="ECO:0000256" key="1">
    <source>
        <dbReference type="ARBA" id="ARBA00001946"/>
    </source>
</evidence>
<dbReference type="Proteomes" id="UP000657075">
    <property type="component" value="Unassembled WGS sequence"/>
</dbReference>
<organism evidence="15 16">
    <name type="scientific">Vulcanisaeta souniana JCM 11219</name>
    <dbReference type="NCBI Taxonomy" id="1293586"/>
    <lineage>
        <taxon>Archaea</taxon>
        <taxon>Thermoproteota</taxon>
        <taxon>Thermoprotei</taxon>
        <taxon>Thermoproteales</taxon>
        <taxon>Thermoproteaceae</taxon>
        <taxon>Vulcanisaeta</taxon>
    </lineage>
</organism>
<dbReference type="InterPro" id="IPR000121">
    <property type="entry name" value="PEP_util_C"/>
</dbReference>
<dbReference type="Gene3D" id="3.50.30.10">
    <property type="entry name" value="Phosphohistidine domain"/>
    <property type="match status" value="1"/>
</dbReference>
<dbReference type="PROSITE" id="PS00370">
    <property type="entry name" value="PEP_ENZYMES_PHOS_SITE"/>
    <property type="match status" value="1"/>
</dbReference>
<sequence length="893" mass="99846">MGSLGKYVLTFEEADPDDVKLIGGKASSLVLMTRLGLPVPPGIIITTKACREYYDRGEKLPEGLMDEVIRGVRYLEEKTGYKLGDPEKPLLVSVRSGAAVSMPGMMDTVLNVGLNDRTVYGLAKRINNEHGAYDAYRRFLAMFGRIVLGIPEEEFNKPLDEVKRKYGVKEDPEIPLEGLKELVEIYKQIFNRRFGKVFDDPWEQLKLSVEAVFKSWNSPRAKFYREANKITPEIADCTATAIVTMVFGNADWRSATGVVFSRDPATGENRLYGEYLPYAQGEDVVAGIRTPKPIEKLKEEMPEVYEQLYNGVKLIEKTKKEVQDVEFTIEKGKLWFLQTRNAKMNPLAVLKTRVDMYKEGMITKEEAIMGVKSEHILQMLYPRIDESKAGKPLTKGIAASPGAVSGQAVFDPDRAVEWSKAGKQVILVREETKPDDVHGFYASVGVLTSRGGATSHAAVVARAIGRPAVVGAESLQIDYGTRTARVGDSVFKEGDWITIDGFTGNVYLGKVPTIEPKLPPEFFEFLDMADSVAVFEIRANADTPDDATIARKFGAKGIGLLRTERMFRAPGRLELFRKVILSDNSNERKELLDQLAEMMKRDFLEILDIMEDYPVTIRLFDPPLHEFLPNFEELVTEVTRARTLGKPDPEKERLLARVKALMEANPMMGHRGVRVGITFPEIYAAQVKAMLSAALELKRRGKHVELQIMVPQVAEVRELELIINNVVKPTAEEVFKAYGDRIEFKIGTMMETVRSCLTADKIAKVVDFMSFGTNDLTQAVFSFSRDDVENKFMSKYLELGILPYDPFVTIDEDGVAKIMKIAIDLARNVKPNIEIGICGEHGGDPDSIKILARVVGRGLNYFSASPYRVPVARLVAAQESLKILGKAPKIHIY</sequence>